<dbReference type="PANTHER" id="PTHR10210:SF41">
    <property type="entry name" value="RIBOSE-PHOSPHATE PYROPHOSPHOKINASE 1, CHLOROPLASTIC"/>
    <property type="match status" value="1"/>
</dbReference>
<keyword evidence="6" id="KW-1185">Reference proteome</keyword>
<dbReference type="SUPFAM" id="SSF53271">
    <property type="entry name" value="PRTase-like"/>
    <property type="match status" value="2"/>
</dbReference>
<feature type="domain" description="Ribose-phosphate pyrophosphokinase N-terminal" evidence="4">
    <location>
        <begin position="5"/>
        <end position="115"/>
    </location>
</feature>
<reference evidence="5" key="1">
    <citation type="submission" date="2021-04" db="EMBL/GenBank/DDBJ databases">
        <title>Oceanospirillales bacteria with DddD are important DMSP degraders in coastal seawater.</title>
        <authorList>
            <person name="Liu J."/>
        </authorList>
    </citation>
    <scope>NUCLEOTIDE SEQUENCE</scope>
    <source>
        <strain evidence="5">D13-1</strain>
    </source>
</reference>
<dbReference type="CDD" id="cd06223">
    <property type="entry name" value="PRTases_typeI"/>
    <property type="match status" value="1"/>
</dbReference>
<dbReference type="Pfam" id="PF13793">
    <property type="entry name" value="Pribosyltran_N"/>
    <property type="match status" value="1"/>
</dbReference>
<evidence type="ECO:0000259" key="4">
    <source>
        <dbReference type="Pfam" id="PF13793"/>
    </source>
</evidence>
<dbReference type="InterPro" id="IPR000836">
    <property type="entry name" value="PRTase_dom"/>
</dbReference>
<accession>A0ABY5HRX4</accession>
<dbReference type="NCBIfam" id="TIGR01251">
    <property type="entry name" value="ribP_PPkin"/>
    <property type="match status" value="1"/>
</dbReference>
<name>A0ABY5HRX4_9GAMM</name>
<dbReference type="Proteomes" id="UP001058461">
    <property type="component" value="Chromosome"/>
</dbReference>
<organism evidence="5 6">
    <name type="scientific">Marinobacterium rhizophilum</name>
    <dbReference type="NCBI Taxonomy" id="420402"/>
    <lineage>
        <taxon>Bacteria</taxon>
        <taxon>Pseudomonadati</taxon>
        <taxon>Pseudomonadota</taxon>
        <taxon>Gammaproteobacteria</taxon>
        <taxon>Oceanospirillales</taxon>
        <taxon>Oceanospirillaceae</taxon>
        <taxon>Marinobacterium</taxon>
    </lineage>
</organism>
<dbReference type="NCBIfam" id="NF005537">
    <property type="entry name" value="PRK07199.1"/>
    <property type="match status" value="1"/>
</dbReference>
<sequence length="294" mass="32968">MKPLLFNLTSDPAVCSRLAQLLPAQSGELELHRFPDGESYLRFHTECQDRDCLLFCNLYHPDEKLAPLLFAAATLRELGARRVLLISPYLGYMRQDTRFKPGECVSSRVFARLLSDHLDGLITVDPHLHRYASLNEIYSLKSVLVPAAPLIAHWINQQIRQPLLIGPDAESEQWVSEVAHLAGAPWQILHKERHGDYAVDVSLPDVERWRTHSPVLVDDIISSGRTMLETLHHLQDAGLPRATCIAVHGIFAGDAYHQLQTCADVVSTDCIPHPSNAIHIAEALAEASRHWLQN</sequence>
<dbReference type="InterPro" id="IPR029099">
    <property type="entry name" value="Pribosyltran_N"/>
</dbReference>
<dbReference type="InterPro" id="IPR029057">
    <property type="entry name" value="PRTase-like"/>
</dbReference>
<dbReference type="InterPro" id="IPR005946">
    <property type="entry name" value="Rib-P_diPkinase"/>
</dbReference>
<dbReference type="Gene3D" id="3.40.50.2020">
    <property type="match status" value="2"/>
</dbReference>
<evidence type="ECO:0000256" key="2">
    <source>
        <dbReference type="RuleBase" id="RU004324"/>
    </source>
</evidence>
<dbReference type="RefSeq" id="WP_255856149.1">
    <property type="nucleotide sequence ID" value="NZ_CP073347.1"/>
</dbReference>
<dbReference type="EMBL" id="CP073347">
    <property type="protein sequence ID" value="UTW13954.1"/>
    <property type="molecule type" value="Genomic_DNA"/>
</dbReference>
<protein>
    <submittedName>
        <fullName evidence="5">Ribose-phosphate pyrophosphokinase</fullName>
    </submittedName>
</protein>
<evidence type="ECO:0000256" key="1">
    <source>
        <dbReference type="ARBA" id="ARBA00022727"/>
    </source>
</evidence>
<evidence type="ECO:0000259" key="3">
    <source>
        <dbReference type="Pfam" id="PF00156"/>
    </source>
</evidence>
<comment type="similarity">
    <text evidence="2">Belongs to the ribose-phosphate pyrophosphokinase family.</text>
</comment>
<gene>
    <name evidence="5" type="ORF">KDW95_10095</name>
</gene>
<feature type="domain" description="Phosphoribosyltransferase" evidence="3">
    <location>
        <begin position="151"/>
        <end position="251"/>
    </location>
</feature>
<dbReference type="PANTHER" id="PTHR10210">
    <property type="entry name" value="RIBOSE-PHOSPHATE DIPHOSPHOKINASE FAMILY MEMBER"/>
    <property type="match status" value="1"/>
</dbReference>
<proteinExistence type="inferred from homology"/>
<evidence type="ECO:0000313" key="5">
    <source>
        <dbReference type="EMBL" id="UTW13954.1"/>
    </source>
</evidence>
<evidence type="ECO:0000313" key="6">
    <source>
        <dbReference type="Proteomes" id="UP001058461"/>
    </source>
</evidence>
<dbReference type="Pfam" id="PF00156">
    <property type="entry name" value="Pribosyltran"/>
    <property type="match status" value="1"/>
</dbReference>
<keyword evidence="1 2" id="KW-0545">Nucleotide biosynthesis</keyword>
<dbReference type="SMART" id="SM01400">
    <property type="entry name" value="Pribosyltran_N"/>
    <property type="match status" value="1"/>
</dbReference>